<evidence type="ECO:0000256" key="1">
    <source>
        <dbReference type="SAM" id="MobiDB-lite"/>
    </source>
</evidence>
<protein>
    <recommendedName>
        <fullName evidence="4">Reverse transcriptase protein</fullName>
    </recommendedName>
</protein>
<dbReference type="PANTHER" id="PTHR37015:SF1">
    <property type="entry name" value="REVERSE TRANSCRIPTASE DOMAIN-CONTAINING PROTEIN"/>
    <property type="match status" value="1"/>
</dbReference>
<dbReference type="AlphaFoldDB" id="M7SU23"/>
<dbReference type="Proteomes" id="UP000012174">
    <property type="component" value="Unassembled WGS sequence"/>
</dbReference>
<keyword evidence="3" id="KW-1185">Reference proteome</keyword>
<evidence type="ECO:0008006" key="4">
    <source>
        <dbReference type="Google" id="ProtNLM"/>
    </source>
</evidence>
<evidence type="ECO:0000313" key="2">
    <source>
        <dbReference type="EMBL" id="EMR67772.1"/>
    </source>
</evidence>
<accession>M7SU23</accession>
<evidence type="ECO:0000313" key="3">
    <source>
        <dbReference type="Proteomes" id="UP000012174"/>
    </source>
</evidence>
<reference evidence="3" key="1">
    <citation type="journal article" date="2013" name="Genome Announc.">
        <title>Draft genome sequence of the grapevine dieback fungus Eutypa lata UCR-EL1.</title>
        <authorList>
            <person name="Blanco-Ulate B."/>
            <person name="Rolshausen P.E."/>
            <person name="Cantu D."/>
        </authorList>
    </citation>
    <scope>NUCLEOTIDE SEQUENCE [LARGE SCALE GENOMIC DNA]</scope>
    <source>
        <strain evidence="3">UCR-EL1</strain>
    </source>
</reference>
<feature type="compositionally biased region" description="Acidic residues" evidence="1">
    <location>
        <begin position="409"/>
        <end position="418"/>
    </location>
</feature>
<proteinExistence type="predicted"/>
<dbReference type="KEGG" id="ela:UCREL1_5227"/>
<gene>
    <name evidence="2" type="ORF">UCREL1_5227</name>
</gene>
<organism evidence="2 3">
    <name type="scientific">Eutypa lata (strain UCR-EL1)</name>
    <name type="common">Grapevine dieback disease fungus</name>
    <name type="synonym">Eutypa armeniacae</name>
    <dbReference type="NCBI Taxonomy" id="1287681"/>
    <lineage>
        <taxon>Eukaryota</taxon>
        <taxon>Fungi</taxon>
        <taxon>Dikarya</taxon>
        <taxon>Ascomycota</taxon>
        <taxon>Pezizomycotina</taxon>
        <taxon>Sordariomycetes</taxon>
        <taxon>Xylariomycetidae</taxon>
        <taxon>Xylariales</taxon>
        <taxon>Diatrypaceae</taxon>
        <taxon>Eutypa</taxon>
    </lineage>
</organism>
<dbReference type="eggNOG" id="ENOG502SK1W">
    <property type="taxonomic scope" value="Eukaryota"/>
</dbReference>
<dbReference type="CDD" id="cd01709">
    <property type="entry name" value="RT_like_1"/>
    <property type="match status" value="1"/>
</dbReference>
<dbReference type="HOGENOM" id="CLU_008952_0_0_1"/>
<dbReference type="PANTHER" id="PTHR37015">
    <property type="entry name" value="REVERSE TRANSCRIPTASE DOMAIN-CONTAINING PROTEIN"/>
    <property type="match status" value="1"/>
</dbReference>
<feature type="region of interest" description="Disordered" evidence="1">
    <location>
        <begin position="401"/>
        <end position="427"/>
    </location>
</feature>
<dbReference type="EMBL" id="KB706359">
    <property type="protein sequence ID" value="EMR67772.1"/>
    <property type="molecule type" value="Genomic_DNA"/>
</dbReference>
<sequence length="937" mass="107543">MASPTSILSRTVQSISLTKIKELDKQRDKYTARKSEVLAAAAAHPEDIRERIKQLLQGLQELYPEAINEDKQHRVPNVRHWVKQSVYDASVPEETLRSAEDLLRDKLEVQSRRLNLAHLYSRLVTEWMDPSSAPMCAETASGGSQSLLEDQEGIGGSFEVVEDRQKQRLQELCDKFERVVFEPLDSVDEQQIERYLQNLFDSDDASKALKSLKRRLDYSGKSLINKKAPFDEETLKWCITGLLAEDLLSDEKQAILRDFLENKVVMSEICDVLNMRYTDFENWEWQAGEEGIPVLPRQQLNGKYRIWMDEDVLQAIFIHYVGIVCCVDTKRELAWFLSPWNDYRKVWTWEAGPKMSKADKLRRTYYLSTEKFDENSIETHRKSDYMKYFFLSQLPSTVTTIGSRGGGSYDDDGGDEEDHTSGKPATENTNIKQLLLRNLATDAILHRSLHGEAAVVQSDLQWFATGLSHTTIFIIMRFFGFPETLIAFFKKVLEAPLNVVRSPEDTSSSGPRVRKRGVPMAHAVEKFLGELVLFVMDLAVNKESGMLLYRLHDDLWLCGSPERCSKAWKAMQSFAKVMGLEFNMHKTGSVYLGQDDAPHRPDVVSTLPKGIVRIGHLILDPTSGEWVLDQEQVTAHITQLEKQLGACTSVLDWVRTWNSCMGRFFGHTFGEPAHCFGKKHVESILKTYQSMQNSLFSTPVSSGGQSQDSPQSHGNVVRYLKDRIQARFGVSDIPDAFIFLPERLGGLGLRNPFISMVSLLDGFTEGSENPEDMMRRFYRFEKDAYDYAKKRFETEESVDKRLRQITWKSNSNSYEDKKEAIFCVVGPEERDRFFSFEEYTRWRETADLPLSIDTLLRDPPETSGPDLDDEVDSILRQLRIQRHGGDAKTQEIRWALQMYSDELNDKYGGLRLLEEKYLPLGLLGMMRKKAVRWNMIL</sequence>
<name>M7SU23_EUTLA</name>
<dbReference type="OrthoDB" id="74545at2759"/>
<dbReference type="OMA" id="VRTWNSC"/>